<evidence type="ECO:0000256" key="3">
    <source>
        <dbReference type="SAM" id="MobiDB-lite"/>
    </source>
</evidence>
<sequence>MSFFNTTLKRNSKLDLSRPDLLKLVSMLEGELQAREIAIAVLKSEQIKRLLNPPKLPLASSGFKSAKNINSCVPTAVDFNPEQTIKYSADPLSALSRDSFAVYEPSLDHSTTLALFNLKIYQLEHFIQNQKLLRSKFSEQIELIEKNYEKTLSELENERIKNSELSSDFKEYDKVKLEDEIKTLTNSLEEVKSREKQMVLSLLNERKNLIIKLIEEKHQNDELRQQLTSEKGKCAEMVEGLEDESKRSLLMEAELERNISEFETEKNTLKIQLQQSESRNLELTKEVEQLKCMVDNMQKQLISCGKSVDSIDSTKWNIGEGVRSSIVTMPVSTKVHSLSSVSAVAHPKASVAQPVTKSIPSTNTILPPPSIPVPQPKQINTATMKKVPVVSPISTSTLPVSNIDNTPHVTNVINKPQSNNSINSNKASGQLMETNPKLTVATNQKNDNSVKQNIMFYENSANQLKTSASGPTMATATMRKSSIGSRVPPPVPPNKPSIKPVLPSQAILHQNKIKDANSLANKTTNAQPKSNVNSNSTYSTTTVSKS</sequence>
<dbReference type="AlphaFoldDB" id="A0A9Q0RPD0"/>
<reference evidence="5" key="1">
    <citation type="submission" date="2022-12" db="EMBL/GenBank/DDBJ databases">
        <title>Genome assemblies of Blomia tropicalis.</title>
        <authorList>
            <person name="Cui Y."/>
        </authorList>
    </citation>
    <scope>NUCLEOTIDE SEQUENCE</scope>
    <source>
        <tissue evidence="5">Adult mites</tissue>
    </source>
</reference>
<evidence type="ECO:0000313" key="5">
    <source>
        <dbReference type="EMBL" id="KAJ6223313.1"/>
    </source>
</evidence>
<dbReference type="Pfam" id="PF09727">
    <property type="entry name" value="CortBP2"/>
    <property type="match status" value="2"/>
</dbReference>
<feature type="region of interest" description="Disordered" evidence="3">
    <location>
        <begin position="521"/>
        <end position="546"/>
    </location>
</feature>
<dbReference type="EMBL" id="JAPWDV010000001">
    <property type="protein sequence ID" value="KAJ6223313.1"/>
    <property type="molecule type" value="Genomic_DNA"/>
</dbReference>
<dbReference type="OMA" id="QMFVTMA"/>
<dbReference type="Proteomes" id="UP001142055">
    <property type="component" value="Chromosome 1"/>
</dbReference>
<feature type="region of interest" description="Disordered" evidence="3">
    <location>
        <begin position="479"/>
        <end position="499"/>
    </location>
</feature>
<dbReference type="InterPro" id="IPR050719">
    <property type="entry name" value="Cortactin-Actin_Reg"/>
</dbReference>
<accession>A0A9Q0RPD0</accession>
<name>A0A9Q0RPD0_BLOTA</name>
<evidence type="ECO:0000256" key="1">
    <source>
        <dbReference type="ARBA" id="ARBA00023054"/>
    </source>
</evidence>
<dbReference type="InterPro" id="IPR019131">
    <property type="entry name" value="Cortactin-binding_p2_N"/>
</dbReference>
<comment type="caution">
    <text evidence="5">The sequence shown here is derived from an EMBL/GenBank/DDBJ whole genome shotgun (WGS) entry which is preliminary data.</text>
</comment>
<evidence type="ECO:0000313" key="6">
    <source>
        <dbReference type="Proteomes" id="UP001142055"/>
    </source>
</evidence>
<keyword evidence="6" id="KW-1185">Reference proteome</keyword>
<evidence type="ECO:0000256" key="2">
    <source>
        <dbReference type="SAM" id="Coils"/>
    </source>
</evidence>
<protein>
    <recommendedName>
        <fullName evidence="4">Cortactin-binding protein-2 N-terminal domain-containing protein</fullName>
    </recommendedName>
</protein>
<feature type="coiled-coil region" evidence="2">
    <location>
        <begin position="138"/>
        <end position="300"/>
    </location>
</feature>
<organism evidence="5 6">
    <name type="scientific">Blomia tropicalis</name>
    <name type="common">Mite</name>
    <dbReference type="NCBI Taxonomy" id="40697"/>
    <lineage>
        <taxon>Eukaryota</taxon>
        <taxon>Metazoa</taxon>
        <taxon>Ecdysozoa</taxon>
        <taxon>Arthropoda</taxon>
        <taxon>Chelicerata</taxon>
        <taxon>Arachnida</taxon>
        <taxon>Acari</taxon>
        <taxon>Acariformes</taxon>
        <taxon>Sarcoptiformes</taxon>
        <taxon>Astigmata</taxon>
        <taxon>Glycyphagoidea</taxon>
        <taxon>Echimyopodidae</taxon>
        <taxon>Blomia</taxon>
    </lineage>
</organism>
<dbReference type="PANTHER" id="PTHR23166">
    <property type="entry name" value="FILAMIN/GPBP-INTERACTING PROTEIN"/>
    <property type="match status" value="1"/>
</dbReference>
<feature type="domain" description="Cortactin-binding protein-2 N-terminal" evidence="4">
    <location>
        <begin position="85"/>
        <end position="164"/>
    </location>
</feature>
<proteinExistence type="predicted"/>
<feature type="compositionally biased region" description="Low complexity" evidence="3">
    <location>
        <begin position="529"/>
        <end position="546"/>
    </location>
</feature>
<keyword evidence="1 2" id="KW-0175">Coiled coil</keyword>
<gene>
    <name evidence="5" type="ORF">RDWZM_001858</name>
</gene>
<dbReference type="PANTHER" id="PTHR23166:SF5">
    <property type="entry name" value="CTTNBP2 N-TERMINAL-LIKE PROTEIN"/>
    <property type="match status" value="1"/>
</dbReference>
<feature type="domain" description="Cortactin-binding protein-2 N-terminal" evidence="4">
    <location>
        <begin position="15"/>
        <end position="52"/>
    </location>
</feature>
<evidence type="ECO:0000259" key="4">
    <source>
        <dbReference type="Pfam" id="PF09727"/>
    </source>
</evidence>